<sequence length="1102" mass="117022">MERYQSKCRNSSSSQKPRGFACLAAFLATVLAGPAGAGMDIPDDPLTTGARVAPNILFILDDSGSMTYVAMPKDITSWNSLDDDITDKSYVNNTIYYDPSKTYRPWLKADGETRMTGGTSYTSAYSSANLASGNKIDLSNETQTYFVPKPGASDLTKQANYYRYQIRQVGTRNSGYKLRVVKSEYRASKGSEGEANAGCSASKNNWQNCEFAAPSGRTEPEEMQNFAIWYSYHRTRMKAAKAGAGEAFASLDGTVRVGFRTIWKRGANHDNPIPVKNGDGRFIDDPDEDIENRSDWYDNLYSAEGKDGTPLQNALNDAGKYFSSASEYGPYGPENGSSQLSCRQNFTILTTDGYWNSGTAGSGNVDNQGGSIIKGAGGKTYKYSPEAPYKDNYTSTLADVAMKYWNTDLRTESYMGNSSSPEGNNVPTSSVDPAFWQHMVTFGISIGLKTSKGWSSVSDVPDNPSWPDPETGNTSSSAAIPARIDDLLHAAVNSRGEFVAASSPREFSEGLAKALAAISQRTSSSSNVAANSVSLDSESLLFSASYVAGIWTGNLSATHVSEDGVGDEAWTASIPAWGSRNVFTSEGGSGTTFPTASQVELLERSGGPANFEVSGTDNANYIKGEQRLEENHDGTLRARTSILGDIINSSPAYVRDTNTIYVGANDGMLHAFDAADGEELFAYVPGLINIGALSRLSRGDYAHRFFVDGPVTVSSRRLTPDRNLLVGTLGRGGKGVYSLDVTTPSSFAGRDVKWELAETPGTNMGLVLGKPLISRVQGNANAAVVIGNGVNSVNNQAVLMIVDAGTGAVIREISTGTGSAAQPNGLFAPTGIYGSDGKSLAYVYAGDMLGNVWKFDLTSTDSTSWSAKRIFSAVDGAGNPQPITGGLAVAIHPVTNKRWIFFGTGRYLTVQDADTENASVQSMYGFMDDDDPAADPVARGDLTRRTVQVLAGKADGFEVRAFESKARLPVDSKGWYIDLPDSGERIVQDAQVVSTFLVTASMVPTGNACGGEGTGYINALDAFTGTSAGGSYFDLDGDGSTSDDVINDLPVGSVNLGVGMPTLPNLLRGLLAAGGSGGGAPGGTPTLPPRWDRASWREIRGN</sequence>
<dbReference type="EMBL" id="BAAAZU010000031">
    <property type="protein sequence ID" value="GAA3932195.1"/>
    <property type="molecule type" value="Genomic_DNA"/>
</dbReference>
<dbReference type="SUPFAM" id="SSF50998">
    <property type="entry name" value="Quinoprotein alcohol dehydrogenase-like"/>
    <property type="match status" value="1"/>
</dbReference>
<dbReference type="InterPro" id="IPR015943">
    <property type="entry name" value="WD40/YVTN_repeat-like_dom_sf"/>
</dbReference>
<evidence type="ECO:0000256" key="3">
    <source>
        <dbReference type="ARBA" id="ARBA00022558"/>
    </source>
</evidence>
<dbReference type="Proteomes" id="UP001501727">
    <property type="component" value="Unassembled WGS sequence"/>
</dbReference>
<feature type="domain" description="PilY1 beta-propeller" evidence="9">
    <location>
        <begin position="657"/>
        <end position="949"/>
    </location>
</feature>
<keyword evidence="3" id="KW-1029">Fimbrium biogenesis</keyword>
<comment type="subcellular location">
    <subcellularLocation>
        <location evidence="1">Fimbrium</location>
    </subcellularLocation>
</comment>
<protein>
    <submittedName>
        <fullName evidence="10">PilC/PilY family type IV pilus protein</fullName>
    </submittedName>
</protein>
<keyword evidence="11" id="KW-1185">Reference proteome</keyword>
<evidence type="ECO:0000259" key="9">
    <source>
        <dbReference type="Pfam" id="PF05567"/>
    </source>
</evidence>
<keyword evidence="5" id="KW-0106">Calcium</keyword>
<comment type="similarity">
    <text evidence="2">Belongs to the PilY1 family.</text>
</comment>
<organism evidence="10 11">
    <name type="scientific">Luteimonas lutimaris</name>
    <dbReference type="NCBI Taxonomy" id="698645"/>
    <lineage>
        <taxon>Bacteria</taxon>
        <taxon>Pseudomonadati</taxon>
        <taxon>Pseudomonadota</taxon>
        <taxon>Gammaproteobacteria</taxon>
        <taxon>Lysobacterales</taxon>
        <taxon>Lysobacteraceae</taxon>
        <taxon>Luteimonas</taxon>
    </lineage>
</organism>
<dbReference type="InterPro" id="IPR008707">
    <property type="entry name" value="B-propeller_PilY1"/>
</dbReference>
<name>A0ABP7MXE6_9GAMM</name>
<evidence type="ECO:0000313" key="10">
    <source>
        <dbReference type="EMBL" id="GAA3932195.1"/>
    </source>
</evidence>
<reference evidence="11" key="1">
    <citation type="journal article" date="2019" name="Int. J. Syst. Evol. Microbiol.">
        <title>The Global Catalogue of Microorganisms (GCM) 10K type strain sequencing project: providing services to taxonomists for standard genome sequencing and annotation.</title>
        <authorList>
            <consortium name="The Broad Institute Genomics Platform"/>
            <consortium name="The Broad Institute Genome Sequencing Center for Infectious Disease"/>
            <person name="Wu L."/>
            <person name="Ma J."/>
        </authorList>
    </citation>
    <scope>NUCLEOTIDE SEQUENCE [LARGE SCALE GENOMIC DNA]</scope>
    <source>
        <strain evidence="11">JCM 16916</strain>
    </source>
</reference>
<evidence type="ECO:0000256" key="7">
    <source>
        <dbReference type="SAM" id="MobiDB-lite"/>
    </source>
</evidence>
<comment type="caution">
    <text evidence="10">The sequence shown here is derived from an EMBL/GenBank/DDBJ whole genome shotgun (WGS) entry which is preliminary data.</text>
</comment>
<dbReference type="InterPro" id="IPR011047">
    <property type="entry name" value="Quinoprotein_ADH-like_sf"/>
</dbReference>
<evidence type="ECO:0000313" key="11">
    <source>
        <dbReference type="Proteomes" id="UP001501727"/>
    </source>
</evidence>
<feature type="signal peptide" evidence="8">
    <location>
        <begin position="1"/>
        <end position="37"/>
    </location>
</feature>
<evidence type="ECO:0000256" key="5">
    <source>
        <dbReference type="ARBA" id="ARBA00022837"/>
    </source>
</evidence>
<evidence type="ECO:0000256" key="2">
    <source>
        <dbReference type="ARBA" id="ARBA00008387"/>
    </source>
</evidence>
<evidence type="ECO:0000256" key="6">
    <source>
        <dbReference type="ARBA" id="ARBA00023263"/>
    </source>
</evidence>
<dbReference type="Gene3D" id="2.130.10.10">
    <property type="entry name" value="YVTN repeat-like/Quinoprotein amine dehydrogenase"/>
    <property type="match status" value="1"/>
</dbReference>
<evidence type="ECO:0000256" key="1">
    <source>
        <dbReference type="ARBA" id="ARBA00004561"/>
    </source>
</evidence>
<keyword evidence="6" id="KW-0281">Fimbrium</keyword>
<evidence type="ECO:0000256" key="8">
    <source>
        <dbReference type="SAM" id="SignalP"/>
    </source>
</evidence>
<keyword evidence="8" id="KW-0732">Signal</keyword>
<feature type="region of interest" description="Disordered" evidence="7">
    <location>
        <begin position="457"/>
        <end position="477"/>
    </location>
</feature>
<gene>
    <name evidence="10" type="ORF">GCM10022229_27190</name>
</gene>
<evidence type="ECO:0000256" key="4">
    <source>
        <dbReference type="ARBA" id="ARBA00022723"/>
    </source>
</evidence>
<keyword evidence="4" id="KW-0479">Metal-binding</keyword>
<dbReference type="RefSeq" id="WP_344760566.1">
    <property type="nucleotide sequence ID" value="NZ_BAAAZU010000031.1"/>
</dbReference>
<feature type="chain" id="PRO_5045745704" evidence="8">
    <location>
        <begin position="38"/>
        <end position="1102"/>
    </location>
</feature>
<accession>A0ABP7MXE6</accession>
<dbReference type="Pfam" id="PF05567">
    <property type="entry name" value="T4P_PilY1"/>
    <property type="match status" value="1"/>
</dbReference>
<proteinExistence type="inferred from homology"/>